<accession>A0A1U9NJU1</accession>
<evidence type="ECO:0000256" key="1">
    <source>
        <dbReference type="ARBA" id="ARBA00022729"/>
    </source>
</evidence>
<keyword evidence="1 3" id="KW-0732">Signal</keyword>
<name>A0A1U9NJU1_9BACT</name>
<dbReference type="InterPro" id="IPR013320">
    <property type="entry name" value="ConA-like_dom_sf"/>
</dbReference>
<dbReference type="SUPFAM" id="SSF49899">
    <property type="entry name" value="Concanavalin A-like lectins/glucanases"/>
    <property type="match status" value="2"/>
</dbReference>
<keyword evidence="6" id="KW-1185">Reference proteome</keyword>
<evidence type="ECO:0000259" key="4">
    <source>
        <dbReference type="PROSITE" id="PS50835"/>
    </source>
</evidence>
<dbReference type="SUPFAM" id="SSF48726">
    <property type="entry name" value="Immunoglobulin"/>
    <property type="match status" value="1"/>
</dbReference>
<dbReference type="InterPro" id="IPR007110">
    <property type="entry name" value="Ig-like_dom"/>
</dbReference>
<evidence type="ECO:0000313" key="5">
    <source>
        <dbReference type="EMBL" id="AQT68077.1"/>
    </source>
</evidence>
<feature type="signal peptide" evidence="3">
    <location>
        <begin position="1"/>
        <end position="22"/>
    </location>
</feature>
<dbReference type="Pfam" id="PF13385">
    <property type="entry name" value="Laminin_G_3"/>
    <property type="match status" value="2"/>
</dbReference>
<dbReference type="RefSeq" id="WP_146660785.1">
    <property type="nucleotide sequence ID" value="NZ_CP019791.1"/>
</dbReference>
<protein>
    <recommendedName>
        <fullName evidence="4">Ig-like domain-containing protein</fullName>
    </recommendedName>
</protein>
<dbReference type="KEGG" id="alus:STSP2_01232"/>
<sequence length="668" mass="70827" precursor="true">MKRMTIFLCMVVIVCLAGVSQAKLVEYLTFDADGSAIVGADAVLNGDAAISTGTQGIVGEALQLDGDGDFATTPGFKGIGGANPRTVSLWVKTSVNQADGTFFLGWGDTGFGSRVRYDLGLQSGTSDQLRNELNAGAITSDTGTTITDDAWHHIALTFDGTTTTFYVDGQAYGTSTTSVNTTTTEDLAIGTGVRESVEWGTMTRWTQGLIDEVQIYDEALTATDISYMYSNPGDVAYPMVALQNPSNGEERVSVTPVLEWSVLGGSSSQETITVRPTDPNAAAIVTDEPASSPYTLPVTLDYGTEYEWKVDAVIDGVATAGEFSTFTTLPAIPVIDQQPQSVLVFGDDPVSLTVEVTSPSAVSYQWMIDDGDGDTENDVEVPGATDAALSFAAAAGNEGTYYCLVTNDGGTVSSESATIAVKKLVCNWTFDGTLADATGNGYDGTVQQRDPNTTQVANYVAGIDGQALDADSIIVEHVLPQQETWQEYTVTVWAKSDTETQTSYAGVFNNGKAAADDFQIGCGSTVYRYNGSVAFNNIAPLSTTAWTMLTVTCDAAGTKVYADGSYVGENSSRRVDFSRFAVGANRGDGLFFDGAIDDLRVFNYARTAEEVAEDYYAITGEAICLTNPDMDITGPNGEPDCVVDLHDFASFAAGWMECGLWPLEACPQ</sequence>
<dbReference type="Gene3D" id="2.60.120.200">
    <property type="match status" value="2"/>
</dbReference>
<dbReference type="InterPro" id="IPR006558">
    <property type="entry name" value="LamG-like"/>
</dbReference>
<dbReference type="SMART" id="SM00560">
    <property type="entry name" value="LamGL"/>
    <property type="match status" value="2"/>
</dbReference>
<keyword evidence="2" id="KW-1015">Disulfide bond</keyword>
<dbReference type="AlphaFoldDB" id="A0A1U9NJU1"/>
<dbReference type="InterPro" id="IPR036179">
    <property type="entry name" value="Ig-like_dom_sf"/>
</dbReference>
<dbReference type="EMBL" id="CP019791">
    <property type="protein sequence ID" value="AQT68077.1"/>
    <property type="molecule type" value="Genomic_DNA"/>
</dbReference>
<proteinExistence type="predicted"/>
<dbReference type="Gene3D" id="2.60.40.10">
    <property type="entry name" value="Immunoglobulins"/>
    <property type="match status" value="2"/>
</dbReference>
<organism evidence="5 6">
    <name type="scientific">Anaerohalosphaera lusitana</name>
    <dbReference type="NCBI Taxonomy" id="1936003"/>
    <lineage>
        <taxon>Bacteria</taxon>
        <taxon>Pseudomonadati</taxon>
        <taxon>Planctomycetota</taxon>
        <taxon>Phycisphaerae</taxon>
        <taxon>Sedimentisphaerales</taxon>
        <taxon>Anaerohalosphaeraceae</taxon>
        <taxon>Anaerohalosphaera</taxon>
    </lineage>
</organism>
<reference evidence="6" key="1">
    <citation type="submission" date="2017-02" db="EMBL/GenBank/DDBJ databases">
        <title>Comparative genomics and description of representatives of a novel lineage of planctomycetes thriving in anoxic sediments.</title>
        <authorList>
            <person name="Spring S."/>
            <person name="Bunk B."/>
            <person name="Sproer C."/>
        </authorList>
    </citation>
    <scope>NUCLEOTIDE SEQUENCE [LARGE SCALE GENOMIC DNA]</scope>
    <source>
        <strain evidence="6">ST-NAGAB-D1</strain>
    </source>
</reference>
<feature type="chain" id="PRO_5013296076" description="Ig-like domain-containing protein" evidence="3">
    <location>
        <begin position="23"/>
        <end position="668"/>
    </location>
</feature>
<dbReference type="InterPro" id="IPR013783">
    <property type="entry name" value="Ig-like_fold"/>
</dbReference>
<evidence type="ECO:0000313" key="6">
    <source>
        <dbReference type="Proteomes" id="UP000189674"/>
    </source>
</evidence>
<evidence type="ECO:0000256" key="2">
    <source>
        <dbReference type="ARBA" id="ARBA00023157"/>
    </source>
</evidence>
<dbReference type="InterPro" id="IPR003599">
    <property type="entry name" value="Ig_sub"/>
</dbReference>
<dbReference type="STRING" id="1936003.STSP2_01232"/>
<dbReference type="OrthoDB" id="200449at2"/>
<evidence type="ECO:0000256" key="3">
    <source>
        <dbReference type="SAM" id="SignalP"/>
    </source>
</evidence>
<dbReference type="PROSITE" id="PS50835">
    <property type="entry name" value="IG_LIKE"/>
    <property type="match status" value="1"/>
</dbReference>
<gene>
    <name evidence="5" type="ORF">STSP2_01232</name>
</gene>
<dbReference type="Proteomes" id="UP000189674">
    <property type="component" value="Chromosome"/>
</dbReference>
<feature type="domain" description="Ig-like" evidence="4">
    <location>
        <begin position="330"/>
        <end position="420"/>
    </location>
</feature>
<dbReference type="SMART" id="SM00409">
    <property type="entry name" value="IG"/>
    <property type="match status" value="1"/>
</dbReference>